<feature type="domain" description="CREG-like beta-barrel" evidence="3">
    <location>
        <begin position="52"/>
        <end position="198"/>
    </location>
</feature>
<dbReference type="Proteomes" id="UP000199707">
    <property type="component" value="Unassembled WGS sequence"/>
</dbReference>
<dbReference type="PANTHER" id="PTHR13343:SF24">
    <property type="entry name" value="OS07G0573800 PROTEIN"/>
    <property type="match status" value="1"/>
</dbReference>
<accession>A0A1G4X292</accession>
<proteinExistence type="predicted"/>
<dbReference type="InterPro" id="IPR019595">
    <property type="entry name" value="DUF2470"/>
</dbReference>
<dbReference type="Pfam" id="PF13883">
    <property type="entry name" value="CREG_beta-barrel"/>
    <property type="match status" value="1"/>
</dbReference>
<dbReference type="InterPro" id="IPR037119">
    <property type="entry name" value="Haem_oxidase_HugZ-like_sf"/>
</dbReference>
<dbReference type="Gene3D" id="3.20.180.10">
    <property type="entry name" value="PNP-oxidase-like"/>
    <property type="match status" value="1"/>
</dbReference>
<organism evidence="4 5">
    <name type="scientific">Mycolicibacterium fluoranthenivorans</name>
    <dbReference type="NCBI Taxonomy" id="258505"/>
    <lineage>
        <taxon>Bacteria</taxon>
        <taxon>Bacillati</taxon>
        <taxon>Actinomycetota</taxon>
        <taxon>Actinomycetes</taxon>
        <taxon>Mycobacteriales</taxon>
        <taxon>Mycobacteriaceae</taxon>
        <taxon>Mycolicibacterium</taxon>
    </lineage>
</organism>
<dbReference type="GO" id="GO:0005737">
    <property type="term" value="C:cytoplasm"/>
    <property type="evidence" value="ECO:0007669"/>
    <property type="project" value="UniProtKB-ARBA"/>
</dbReference>
<evidence type="ECO:0000313" key="5">
    <source>
        <dbReference type="Proteomes" id="UP000199707"/>
    </source>
</evidence>
<gene>
    <name evidence="4" type="ORF">SAMN02799620_06283</name>
</gene>
<sequence>MADQSPVASPAPDQSPVASLAPASGSTLRDHGDPGDAPSIPPALTPVVNATRPSAAEEARTIASSTNAGTLATLTADGDPWASFITYGLVGGAPVLCVSNMAEHGRNLAGDQRASISIVAPDAPEDPLASGRITLAGVVTRPTGAELDAARQAHLDAVPAAKYYIDYSDFTLWVLQVQRVRWVGGYGRMDSTTGADYAAAEPDPVAPHAAGAIAHLNADHADALTAIAQTLGGYPDATAVTCTAADRYGLDLRVLTPRGMAYTRAGYSEPINSIGELRAASVELTRRARQA</sequence>
<evidence type="ECO:0000259" key="2">
    <source>
        <dbReference type="Pfam" id="PF10615"/>
    </source>
</evidence>
<dbReference type="SUPFAM" id="SSF50475">
    <property type="entry name" value="FMN-binding split barrel"/>
    <property type="match status" value="1"/>
</dbReference>
<protein>
    <submittedName>
        <fullName evidence="4">Uncharacterized protein</fullName>
    </submittedName>
</protein>
<feature type="region of interest" description="Disordered" evidence="1">
    <location>
        <begin position="1"/>
        <end position="54"/>
    </location>
</feature>
<evidence type="ECO:0000313" key="4">
    <source>
        <dbReference type="EMBL" id="SCX34266.1"/>
    </source>
</evidence>
<dbReference type="PANTHER" id="PTHR13343">
    <property type="entry name" value="CREG1 PROTEIN"/>
    <property type="match status" value="1"/>
</dbReference>
<dbReference type="EMBL" id="FMUB01000022">
    <property type="protein sequence ID" value="SCX34266.1"/>
    <property type="molecule type" value="Genomic_DNA"/>
</dbReference>
<dbReference type="Pfam" id="PF10615">
    <property type="entry name" value="DUF2470"/>
    <property type="match status" value="1"/>
</dbReference>
<feature type="domain" description="DUF2470" evidence="2">
    <location>
        <begin position="210"/>
        <end position="284"/>
    </location>
</feature>
<dbReference type="STRING" id="1502745.SAMN02799620_06283"/>
<dbReference type="AlphaFoldDB" id="A0A1G4X292"/>
<reference evidence="5" key="1">
    <citation type="submission" date="2016-10" db="EMBL/GenBank/DDBJ databases">
        <authorList>
            <person name="Varghese N."/>
            <person name="Submissions S."/>
        </authorList>
    </citation>
    <scope>NUCLEOTIDE SEQUENCE [LARGE SCALE GENOMIC DNA]</scope>
    <source>
        <strain evidence="5">UNC267MFSha1.1M11</strain>
    </source>
</reference>
<name>A0A1G4X292_9MYCO</name>
<dbReference type="Gene3D" id="2.30.110.10">
    <property type="entry name" value="Electron Transport, Fmn-binding Protein, Chain A"/>
    <property type="match status" value="1"/>
</dbReference>
<evidence type="ECO:0000256" key="1">
    <source>
        <dbReference type="SAM" id="MobiDB-lite"/>
    </source>
</evidence>
<evidence type="ECO:0000259" key="3">
    <source>
        <dbReference type="Pfam" id="PF13883"/>
    </source>
</evidence>
<dbReference type="InterPro" id="IPR055343">
    <property type="entry name" value="CREG_beta-barrel"/>
</dbReference>
<dbReference type="InterPro" id="IPR012349">
    <property type="entry name" value="Split_barrel_FMN-bd"/>
</dbReference>